<dbReference type="EMBL" id="CACVKT020009431">
    <property type="protein sequence ID" value="CAC5421878.1"/>
    <property type="molecule type" value="Genomic_DNA"/>
</dbReference>
<name>A0A6J8EN30_MYTCO</name>
<evidence type="ECO:0000313" key="2">
    <source>
        <dbReference type="Proteomes" id="UP000507470"/>
    </source>
</evidence>
<evidence type="ECO:0000313" key="1">
    <source>
        <dbReference type="EMBL" id="CAC5421878.1"/>
    </source>
</evidence>
<reference evidence="1 2" key="1">
    <citation type="submission" date="2020-06" db="EMBL/GenBank/DDBJ databases">
        <authorList>
            <person name="Li R."/>
            <person name="Bekaert M."/>
        </authorList>
    </citation>
    <scope>NUCLEOTIDE SEQUENCE [LARGE SCALE GENOMIC DNA]</scope>
    <source>
        <strain evidence="2">wild</strain>
    </source>
</reference>
<organism evidence="1 2">
    <name type="scientific">Mytilus coruscus</name>
    <name type="common">Sea mussel</name>
    <dbReference type="NCBI Taxonomy" id="42192"/>
    <lineage>
        <taxon>Eukaryota</taxon>
        <taxon>Metazoa</taxon>
        <taxon>Spiralia</taxon>
        <taxon>Lophotrochozoa</taxon>
        <taxon>Mollusca</taxon>
        <taxon>Bivalvia</taxon>
        <taxon>Autobranchia</taxon>
        <taxon>Pteriomorphia</taxon>
        <taxon>Mytilida</taxon>
        <taxon>Mytiloidea</taxon>
        <taxon>Mytilidae</taxon>
        <taxon>Mytilinae</taxon>
        <taxon>Mytilus</taxon>
    </lineage>
</organism>
<gene>
    <name evidence="1" type="ORF">MCOR_53962</name>
</gene>
<dbReference type="AlphaFoldDB" id="A0A6J8EN30"/>
<keyword evidence="2" id="KW-1185">Reference proteome</keyword>
<accession>A0A6J8EN30</accession>
<dbReference type="Proteomes" id="UP000507470">
    <property type="component" value="Unassembled WGS sequence"/>
</dbReference>
<proteinExistence type="predicted"/>
<sequence>MAGLEHVVVGLDFDNIDLCMDKVLREYPVNIFPTNLNKRTGKAKKCLYKEIDVNLYEKEAKMVTFYTFLAHIHPWIKTLDLFYYEHMGINEQFDIIWFDVPTTWSDPNNNDLQSDCANDNHDDSLTSLQSIVQQDEHTSTLHTAENPSIVDHFSGIENTITNAIMQVENQQTNDHSKLMTAINSSCETLSTLIKANHRSKDQSEVTSLQKNNI</sequence>
<protein>
    <submittedName>
        <fullName evidence="1">Uncharacterized protein</fullName>
    </submittedName>
</protein>